<gene>
    <name evidence="1" type="ORF">NC653_014824</name>
</gene>
<keyword evidence="2" id="KW-1185">Reference proteome</keyword>
<evidence type="ECO:0000313" key="2">
    <source>
        <dbReference type="Proteomes" id="UP001164929"/>
    </source>
</evidence>
<reference evidence="1" key="1">
    <citation type="journal article" date="2023" name="Mol. Ecol. Resour.">
        <title>Chromosome-level genome assembly of a triploid poplar Populus alba 'Berolinensis'.</title>
        <authorList>
            <person name="Chen S."/>
            <person name="Yu Y."/>
            <person name="Wang X."/>
            <person name="Wang S."/>
            <person name="Zhang T."/>
            <person name="Zhou Y."/>
            <person name="He R."/>
            <person name="Meng N."/>
            <person name="Wang Y."/>
            <person name="Liu W."/>
            <person name="Liu Z."/>
            <person name="Liu J."/>
            <person name="Guo Q."/>
            <person name="Huang H."/>
            <person name="Sederoff R.R."/>
            <person name="Wang G."/>
            <person name="Qu G."/>
            <person name="Chen S."/>
        </authorList>
    </citation>
    <scope>NUCLEOTIDE SEQUENCE</scope>
    <source>
        <strain evidence="1">SC-2020</strain>
    </source>
</reference>
<dbReference type="AlphaFoldDB" id="A0AAD6QZH9"/>
<organism evidence="1 2">
    <name type="scientific">Populus alba x Populus x berolinensis</name>
    <dbReference type="NCBI Taxonomy" id="444605"/>
    <lineage>
        <taxon>Eukaryota</taxon>
        <taxon>Viridiplantae</taxon>
        <taxon>Streptophyta</taxon>
        <taxon>Embryophyta</taxon>
        <taxon>Tracheophyta</taxon>
        <taxon>Spermatophyta</taxon>
        <taxon>Magnoliopsida</taxon>
        <taxon>eudicotyledons</taxon>
        <taxon>Gunneridae</taxon>
        <taxon>Pentapetalae</taxon>
        <taxon>rosids</taxon>
        <taxon>fabids</taxon>
        <taxon>Malpighiales</taxon>
        <taxon>Salicaceae</taxon>
        <taxon>Saliceae</taxon>
        <taxon>Populus</taxon>
    </lineage>
</organism>
<proteinExistence type="predicted"/>
<sequence>MKGSTQDRAEAASCSCFSVVQHLGLWLP</sequence>
<dbReference type="Proteomes" id="UP001164929">
    <property type="component" value="Chromosome 5"/>
</dbReference>
<comment type="caution">
    <text evidence="1">The sequence shown here is derived from an EMBL/GenBank/DDBJ whole genome shotgun (WGS) entry which is preliminary data.</text>
</comment>
<accession>A0AAD6QZH9</accession>
<protein>
    <submittedName>
        <fullName evidence="1">Uncharacterized protein</fullName>
    </submittedName>
</protein>
<dbReference type="EMBL" id="JAQIZT010000005">
    <property type="protein sequence ID" value="KAJ6998782.1"/>
    <property type="molecule type" value="Genomic_DNA"/>
</dbReference>
<evidence type="ECO:0000313" key="1">
    <source>
        <dbReference type="EMBL" id="KAJ6998782.1"/>
    </source>
</evidence>
<name>A0AAD6QZH9_9ROSI</name>